<keyword evidence="3" id="KW-0548">Nucleotidyltransferase</keyword>
<evidence type="ECO:0000313" key="7">
    <source>
        <dbReference type="EMBL" id="BAA94797.1"/>
    </source>
</evidence>
<keyword evidence="1" id="KW-0696">RNA-directed RNA polymerase</keyword>
<dbReference type="GO" id="GO:0000166">
    <property type="term" value="F:nucleotide binding"/>
    <property type="evidence" value="ECO:0007669"/>
    <property type="project" value="UniProtKB-KW"/>
</dbReference>
<feature type="domain" description="RdRp catalytic" evidence="6">
    <location>
        <begin position="260"/>
        <end position="373"/>
    </location>
</feature>
<keyword evidence="2" id="KW-0808">Transferase</keyword>
<evidence type="ECO:0000256" key="2">
    <source>
        <dbReference type="ARBA" id="ARBA00022679"/>
    </source>
</evidence>
<organism evidence="7 8">
    <name type="scientific">Japanese soil-borne wheat mosaic virus</name>
    <dbReference type="NCBI Taxonomy" id="2030954"/>
    <lineage>
        <taxon>Viruses</taxon>
        <taxon>Riboviria</taxon>
        <taxon>Orthornavirae</taxon>
        <taxon>Kitrinoviricota</taxon>
        <taxon>Alsuviricetes</taxon>
        <taxon>Martellivirales</taxon>
        <taxon>Virgaviridae</taxon>
        <taxon>Furovirus</taxon>
        <taxon>Furovirus japonicum</taxon>
    </lineage>
</organism>
<keyword evidence="8" id="KW-1185">Reference proteome</keyword>
<dbReference type="EMBL" id="AB033689">
    <property type="protein sequence ID" value="BAA94797.1"/>
    <property type="molecule type" value="Genomic_RNA"/>
</dbReference>
<proteinExistence type="predicted"/>
<dbReference type="GO" id="GO:0003723">
    <property type="term" value="F:RNA binding"/>
    <property type="evidence" value="ECO:0007669"/>
    <property type="project" value="InterPro"/>
</dbReference>
<accession>Q9JGK2</accession>
<name>Q9JGK2_9VIRU</name>
<sequence>RFGSKYESILTCDREVKVPDTGDLVTIQDFYDRVFPGNSTVDSYFDGYEVATTDISIEVENCTVHTNKNTKVWQEKQGLVPVMRTAMPEKRQNGMVESLLALKKRNMAAPKLQEAVNEFEVIEHTIDRARTIFLNEDLIDTTPASTVESNMRWWEKQSYTARKQLLSETKILHEIDVCTYNFMIKNDVKPKMDLTPQSEYAALQTVVYPDKIVNALFGPVMKEINERIRYALKPHVVYNSRMNAEELNRTVEFLDPEEEYQSFEIDFSKFDKSKTSLHIRTVIEFYKLFGLEEMLAFLWEKSQCQTTVKDRLNGITAYLLYQQKSGNCDTYGSNTWSAALALLETMPLEKAKFMIFGGDDSLILFPKQLCVEDPCRRLASLWNFDCKLFDFQHNMFCGKFLLKVGDKFKFAPDPLKLMTKMGRKDIKDGALLSEIFVSIGDNYRAYRDYRIIEQLAPAVRERYRTGEDPTAALIALKKYIFSFELFAKAFNYYGNFVVSKVTRDFEW</sequence>
<evidence type="ECO:0000259" key="6">
    <source>
        <dbReference type="PROSITE" id="PS50507"/>
    </source>
</evidence>
<evidence type="ECO:0000256" key="4">
    <source>
        <dbReference type="ARBA" id="ARBA00022741"/>
    </source>
</evidence>
<keyword evidence="5" id="KW-0693">Viral RNA replication</keyword>
<dbReference type="InterPro" id="IPR007094">
    <property type="entry name" value="RNA-dir_pol_PSvirus"/>
</dbReference>
<dbReference type="GO" id="GO:0003968">
    <property type="term" value="F:RNA-directed RNA polymerase activity"/>
    <property type="evidence" value="ECO:0007669"/>
    <property type="project" value="UniProtKB-KW"/>
</dbReference>
<dbReference type="PROSITE" id="PS50507">
    <property type="entry name" value="RDRP_SSRNA_POS"/>
    <property type="match status" value="1"/>
</dbReference>
<dbReference type="GO" id="GO:0006351">
    <property type="term" value="P:DNA-templated transcription"/>
    <property type="evidence" value="ECO:0007669"/>
    <property type="project" value="InterPro"/>
</dbReference>
<reference evidence="7 8" key="1">
    <citation type="journal article" date="2000" name="Virology">
        <title>Similarity and divergence among viruses in the genus Furovirus.</title>
        <authorList>
            <person name="Shirako Y."/>
            <person name="Suzuki N."/>
            <person name="French R.C."/>
        </authorList>
    </citation>
    <scope>NUCLEOTIDE SEQUENCE [LARGE SCALE GENOMIC DNA]</scope>
    <source>
        <strain evidence="7 8">Japanese</strain>
    </source>
</reference>
<dbReference type="RefSeq" id="YP_009508078.1">
    <property type="nucleotide sequence ID" value="NC_038850.1"/>
</dbReference>
<dbReference type="InterPro" id="IPR001788">
    <property type="entry name" value="RNA-dep_RNA_pol_alsuvir"/>
</dbReference>
<keyword evidence="4" id="KW-0547">Nucleotide-binding</keyword>
<dbReference type="CDD" id="cd23251">
    <property type="entry name" value="Virgaviridae_RdRp"/>
    <property type="match status" value="1"/>
</dbReference>
<dbReference type="KEGG" id="vg:37629392"/>
<evidence type="ECO:0000256" key="1">
    <source>
        <dbReference type="ARBA" id="ARBA00022484"/>
    </source>
</evidence>
<dbReference type="GO" id="GO:0039694">
    <property type="term" value="P:viral RNA genome replication"/>
    <property type="evidence" value="ECO:0007669"/>
    <property type="project" value="InterPro"/>
</dbReference>
<dbReference type="OrthoDB" id="2873at10239"/>
<evidence type="ECO:0000313" key="8">
    <source>
        <dbReference type="Proteomes" id="UP000234743"/>
    </source>
</evidence>
<dbReference type="Proteomes" id="UP000234743">
    <property type="component" value="Genome"/>
</dbReference>
<dbReference type="InterPro" id="IPR043502">
    <property type="entry name" value="DNA/RNA_pol_sf"/>
</dbReference>
<evidence type="ECO:0000256" key="3">
    <source>
        <dbReference type="ARBA" id="ARBA00022695"/>
    </source>
</evidence>
<dbReference type="GeneID" id="37629392"/>
<dbReference type="InterPro" id="IPR047310">
    <property type="entry name" value="Virgaviridae_RdRp"/>
</dbReference>
<evidence type="ECO:0000256" key="5">
    <source>
        <dbReference type="ARBA" id="ARBA00022953"/>
    </source>
</evidence>
<feature type="non-terminal residue" evidence="7">
    <location>
        <position position="1"/>
    </location>
</feature>
<dbReference type="Pfam" id="PF00978">
    <property type="entry name" value="RdRP_2"/>
    <property type="match status" value="1"/>
</dbReference>
<protein>
    <submittedName>
        <fullName evidence="7">59-kDa readthrough protein</fullName>
    </submittedName>
</protein>
<dbReference type="SUPFAM" id="SSF56672">
    <property type="entry name" value="DNA/RNA polymerases"/>
    <property type="match status" value="1"/>
</dbReference>